<protein>
    <submittedName>
        <fullName evidence="1">B12-binding domain-containing radical SAM protein</fullName>
    </submittedName>
</protein>
<evidence type="ECO:0000313" key="1">
    <source>
        <dbReference type="EMBL" id="MBV6343393.1"/>
    </source>
</evidence>
<name>A0ABS6S3G0_9BACT</name>
<dbReference type="Proteomes" id="UP001196980">
    <property type="component" value="Unassembled WGS sequence"/>
</dbReference>
<sequence length="102" mass="11279">MKLALVNPMDDCYAQYSNKLISQPPLCLGVLYTLTPKTIHVSVIDEQVEQLRYDADVIAFSVTTQLARKTYAEADKLRAQGKKVILGGYHVSICPDEAALHA</sequence>
<proteinExistence type="predicted"/>
<dbReference type="EMBL" id="JABXWD010000569">
    <property type="protein sequence ID" value="MBV6343393.1"/>
    <property type="molecule type" value="Genomic_DNA"/>
</dbReference>
<feature type="non-terminal residue" evidence="1">
    <location>
        <position position="102"/>
    </location>
</feature>
<accession>A0ABS6S3G0</accession>
<reference evidence="1 2" key="1">
    <citation type="journal article" date="2020" name="J Geophys Res Biogeosci">
        <title>Magnetotaxis as an Adaptation to Enable Bacterial Shuttling of Microbial Sulfur and Sulfur Cycling Across Aquatic Oxic#Anoxic Interfaces.</title>
        <authorList>
            <person name="Li J."/>
            <person name="Liu P."/>
            <person name="Wang J."/>
            <person name="Roberts A.P."/>
            <person name="Pan Y."/>
        </authorList>
    </citation>
    <scope>NUCLEOTIDE SEQUENCE [LARGE SCALE GENOMIC DNA]</scope>
    <source>
        <strain evidence="1 2">MYR-1_YQ</strain>
    </source>
</reference>
<organism evidence="1 2">
    <name type="scientific">Candidatus Magnetobacterium casense</name>
    <dbReference type="NCBI Taxonomy" id="1455061"/>
    <lineage>
        <taxon>Bacteria</taxon>
        <taxon>Pseudomonadati</taxon>
        <taxon>Nitrospirota</taxon>
        <taxon>Thermodesulfovibrionia</taxon>
        <taxon>Thermodesulfovibrionales</taxon>
        <taxon>Candidatus Magnetobacteriaceae</taxon>
        <taxon>Candidatus Magnetobacterium</taxon>
    </lineage>
</organism>
<evidence type="ECO:0000313" key="2">
    <source>
        <dbReference type="Proteomes" id="UP001196980"/>
    </source>
</evidence>
<gene>
    <name evidence="1" type="ORF">HWQ67_17605</name>
</gene>
<comment type="caution">
    <text evidence="1">The sequence shown here is derived from an EMBL/GenBank/DDBJ whole genome shotgun (WGS) entry which is preliminary data.</text>
</comment>
<keyword evidence="2" id="KW-1185">Reference proteome</keyword>